<dbReference type="AlphaFoldDB" id="A0A3M7R9P2"/>
<keyword evidence="3" id="KW-1185">Reference proteome</keyword>
<organism evidence="2 3">
    <name type="scientific">Brachionus plicatilis</name>
    <name type="common">Marine rotifer</name>
    <name type="synonym">Brachionus muelleri</name>
    <dbReference type="NCBI Taxonomy" id="10195"/>
    <lineage>
        <taxon>Eukaryota</taxon>
        <taxon>Metazoa</taxon>
        <taxon>Spiralia</taxon>
        <taxon>Gnathifera</taxon>
        <taxon>Rotifera</taxon>
        <taxon>Eurotatoria</taxon>
        <taxon>Monogononta</taxon>
        <taxon>Pseudotrocha</taxon>
        <taxon>Ploima</taxon>
        <taxon>Brachionidae</taxon>
        <taxon>Brachionus</taxon>
    </lineage>
</organism>
<name>A0A3M7R9P2_BRAPC</name>
<dbReference type="EMBL" id="REGN01003875">
    <property type="protein sequence ID" value="RNA20333.1"/>
    <property type="molecule type" value="Genomic_DNA"/>
</dbReference>
<proteinExistence type="predicted"/>
<evidence type="ECO:0000256" key="1">
    <source>
        <dbReference type="SAM" id="Phobius"/>
    </source>
</evidence>
<evidence type="ECO:0000313" key="3">
    <source>
        <dbReference type="Proteomes" id="UP000276133"/>
    </source>
</evidence>
<keyword evidence="1" id="KW-0472">Membrane</keyword>
<gene>
    <name evidence="2" type="ORF">BpHYR1_038491</name>
</gene>
<dbReference type="Proteomes" id="UP000276133">
    <property type="component" value="Unassembled WGS sequence"/>
</dbReference>
<feature type="transmembrane region" description="Helical" evidence="1">
    <location>
        <begin position="7"/>
        <end position="31"/>
    </location>
</feature>
<protein>
    <submittedName>
        <fullName evidence="2">Uncharacterized protein</fullName>
    </submittedName>
</protein>
<accession>A0A3M7R9P2</accession>
<sequence length="155" mass="18061">MKHQTPLWNCYICATFVLHLCYICATFVLHLCYICDLFPQDSNILTYRPVKTMKSLDQIVKITNLKNIRLNDFKASIWIQLSFTISKIPLVTYTRQRIMSMFYFDYLSQDSSSICASILSLSGLKIENKTKNISTQLLCIQLIKKISYSMKTYIV</sequence>
<reference evidence="2 3" key="1">
    <citation type="journal article" date="2018" name="Sci. Rep.">
        <title>Genomic signatures of local adaptation to the degree of environmental predictability in rotifers.</title>
        <authorList>
            <person name="Franch-Gras L."/>
            <person name="Hahn C."/>
            <person name="Garcia-Roger E.M."/>
            <person name="Carmona M.J."/>
            <person name="Serra M."/>
            <person name="Gomez A."/>
        </authorList>
    </citation>
    <scope>NUCLEOTIDE SEQUENCE [LARGE SCALE GENOMIC DNA]</scope>
    <source>
        <strain evidence="2">HYR1</strain>
    </source>
</reference>
<keyword evidence="1" id="KW-0812">Transmembrane</keyword>
<evidence type="ECO:0000313" key="2">
    <source>
        <dbReference type="EMBL" id="RNA20333.1"/>
    </source>
</evidence>
<keyword evidence="1" id="KW-1133">Transmembrane helix</keyword>
<comment type="caution">
    <text evidence="2">The sequence shown here is derived from an EMBL/GenBank/DDBJ whole genome shotgun (WGS) entry which is preliminary data.</text>
</comment>